<dbReference type="GO" id="GO:0019288">
    <property type="term" value="P:isopentenyl diphosphate biosynthetic process, methylerythritol 4-phosphate pathway"/>
    <property type="evidence" value="ECO:0007669"/>
    <property type="project" value="InterPro"/>
</dbReference>
<evidence type="ECO:0000256" key="4">
    <source>
        <dbReference type="ARBA" id="ARBA00023004"/>
    </source>
</evidence>
<keyword evidence="4" id="KW-0408">Iron</keyword>
<reference evidence="6" key="1">
    <citation type="submission" date="2020-05" db="EMBL/GenBank/DDBJ databases">
        <authorList>
            <person name="Chiriac C."/>
            <person name="Salcher M."/>
            <person name="Ghai R."/>
            <person name="Kavagutti S V."/>
        </authorList>
    </citation>
    <scope>NUCLEOTIDE SEQUENCE</scope>
</reference>
<dbReference type="PANTHER" id="PTHR30426:SF0">
    <property type="entry name" value="4-HYDROXY-3-METHYLBUT-2-ENYL DIPHOSPHATE REDUCTASE"/>
    <property type="match status" value="1"/>
</dbReference>
<evidence type="ECO:0000256" key="1">
    <source>
        <dbReference type="ARBA" id="ARBA00001966"/>
    </source>
</evidence>
<comment type="cofactor">
    <cofactor evidence="1">
        <name>[4Fe-4S] cluster</name>
        <dbReference type="ChEBI" id="CHEBI:49883"/>
    </cofactor>
</comment>
<evidence type="ECO:0000256" key="5">
    <source>
        <dbReference type="ARBA" id="ARBA00023014"/>
    </source>
</evidence>
<dbReference type="AlphaFoldDB" id="A0A6J7UCA5"/>
<dbReference type="NCBIfam" id="TIGR00216">
    <property type="entry name" value="ispH_lytB"/>
    <property type="match status" value="1"/>
</dbReference>
<keyword evidence="2" id="KW-0004">4Fe-4S</keyword>
<proteinExistence type="inferred from homology"/>
<dbReference type="InterPro" id="IPR003451">
    <property type="entry name" value="LytB/IspH"/>
</dbReference>
<accession>A0A6J7UCA5</accession>
<protein>
    <submittedName>
        <fullName evidence="6">Unannotated protein</fullName>
    </submittedName>
</protein>
<evidence type="ECO:0000256" key="2">
    <source>
        <dbReference type="ARBA" id="ARBA00022485"/>
    </source>
</evidence>
<dbReference type="GO" id="GO:0051745">
    <property type="term" value="F:4-hydroxy-3-methylbut-2-enyl diphosphate reductase activity"/>
    <property type="evidence" value="ECO:0007669"/>
    <property type="project" value="InterPro"/>
</dbReference>
<dbReference type="GO" id="GO:0046872">
    <property type="term" value="F:metal ion binding"/>
    <property type="evidence" value="ECO:0007669"/>
    <property type="project" value="UniProtKB-KW"/>
</dbReference>
<dbReference type="Gene3D" id="3.40.50.11270">
    <property type="match status" value="1"/>
</dbReference>
<dbReference type="GO" id="GO:0051539">
    <property type="term" value="F:4 iron, 4 sulfur cluster binding"/>
    <property type="evidence" value="ECO:0007669"/>
    <property type="project" value="UniProtKB-KW"/>
</dbReference>
<dbReference type="GO" id="GO:0050992">
    <property type="term" value="P:dimethylallyl diphosphate biosynthetic process"/>
    <property type="evidence" value="ECO:0007669"/>
    <property type="project" value="InterPro"/>
</dbReference>
<dbReference type="CDD" id="cd13944">
    <property type="entry name" value="lytB_ispH"/>
    <property type="match status" value="1"/>
</dbReference>
<dbReference type="PANTHER" id="PTHR30426">
    <property type="entry name" value="4-HYDROXY-3-METHYLBUT-2-ENYL DIPHOSPHATE REDUCTASE"/>
    <property type="match status" value="1"/>
</dbReference>
<gene>
    <name evidence="6" type="ORF">UFOPK4345_00550</name>
</gene>
<organism evidence="6">
    <name type="scientific">freshwater metagenome</name>
    <dbReference type="NCBI Taxonomy" id="449393"/>
    <lineage>
        <taxon>unclassified sequences</taxon>
        <taxon>metagenomes</taxon>
        <taxon>ecological metagenomes</taxon>
    </lineage>
</organism>
<sequence length="379" mass="41471">MLLPTFGRPTMTTVARDVVTPAVYRCNDKVFFEAVNNVDEVILASPRGFCAGVEMAIKALAWMVRTFDEPVYCYHEIVHNKIVVDRFKSLGVVFVDDLDQIPKGRPIMLSAHGSAPQIVAAARELGSYVVDSVCPLVTKVHHEVKTRANKGYRIVYIGHDGHEEAVGTMAVAPDSISRVETLAEVDALEQFNEPVAILAQTTLSHRDWKDVADAVRLKYPQVWSPGKSDLCFATTNRQGALMQIARECDAIIVIGSDNSSNTRALEKLAKDVGCKNVYRVNDASELPKNFLGTVGVTAGASAPEELVAEIIRVLAPTKGVREIKIAQEDEYFPPPRHIRQLQTSIELVATTMLGGSFTSRRIVDDKKTAASTVLALLAN</sequence>
<keyword evidence="3" id="KW-0479">Metal-binding</keyword>
<name>A0A6J7UCA5_9ZZZZ</name>
<dbReference type="Pfam" id="PF02401">
    <property type="entry name" value="LYTB"/>
    <property type="match status" value="1"/>
</dbReference>
<dbReference type="Gene3D" id="3.40.1010.20">
    <property type="entry name" value="4-hydroxy-3-methylbut-2-enyl diphosphate reductase, catalytic domain"/>
    <property type="match status" value="2"/>
</dbReference>
<dbReference type="EMBL" id="CAFBQV010000067">
    <property type="protein sequence ID" value="CAB5063431.1"/>
    <property type="molecule type" value="Genomic_DNA"/>
</dbReference>
<evidence type="ECO:0000313" key="6">
    <source>
        <dbReference type="EMBL" id="CAB5063431.1"/>
    </source>
</evidence>
<keyword evidence="5" id="KW-0411">Iron-sulfur</keyword>
<evidence type="ECO:0000256" key="3">
    <source>
        <dbReference type="ARBA" id="ARBA00022723"/>
    </source>
</evidence>
<dbReference type="HAMAP" id="MF_00191">
    <property type="entry name" value="IspH"/>
    <property type="match status" value="1"/>
</dbReference>